<proteinExistence type="predicted"/>
<dbReference type="Proteomes" id="UP001497700">
    <property type="component" value="Unassembled WGS sequence"/>
</dbReference>
<name>A0ACB9ZAM0_9PEZI</name>
<accession>A0ACB9ZAM0</accession>
<dbReference type="EMBL" id="MU393440">
    <property type="protein sequence ID" value="KAI4868215.1"/>
    <property type="molecule type" value="Genomic_DNA"/>
</dbReference>
<keyword evidence="2" id="KW-1185">Reference proteome</keyword>
<sequence length="508" mass="56156">MARNQYPGENTNGSVAVREVHEGETGCYQGPPRGIIFDLGDVLFAWSANTTTAIPARKLRGILSTPIWHSYERGEITRDACYELSAQQFALPASEIAEAFAQARESLRPDHAIVSFLGELKKDPAIEVYAMSNIGKEDFEELTTKTDWSLFDRVFTSAGAGMRKPEMAFYRHVLDDIGLAGSQVVFVDDKEENVLAARELGIRGMVFGESTVHTLREMFDSPVGRGWRYLFQNASQCDSVTDGGVAFADNFAKLLIVDSLKDQTLVDLSWGSKKTWNFFAGEAALVPGGIFPDDLDTTSLALMALRPSINRIALPVLDSMVKYVNDDGTFQTYYDSDRHRVDPIVSANILATFYFYNRGHEFERTLQLVRSMLLDRSYLKGTRYYPCPDCCLGFIGRLLRSARDAHLQSTLGPLLKSRVRERVGLGGSALGLAMRVVTCAQMGIACEDDRRALLDLQCEDGGWEGGWMYQYGSTKVKIGNRGVTTAMAVAALSSRDFPVSNVPNVPSS</sequence>
<reference evidence="1 2" key="1">
    <citation type="journal article" date="2022" name="New Phytol.">
        <title>Ecological generalism drives hyperdiversity of secondary metabolite gene clusters in xylarialean endophytes.</title>
        <authorList>
            <person name="Franco M.E.E."/>
            <person name="Wisecaver J.H."/>
            <person name="Arnold A.E."/>
            <person name="Ju Y.M."/>
            <person name="Slot J.C."/>
            <person name="Ahrendt S."/>
            <person name="Moore L.P."/>
            <person name="Eastman K.E."/>
            <person name="Scott K."/>
            <person name="Konkel Z."/>
            <person name="Mondo S.J."/>
            <person name="Kuo A."/>
            <person name="Hayes R.D."/>
            <person name="Haridas S."/>
            <person name="Andreopoulos B."/>
            <person name="Riley R."/>
            <person name="LaButti K."/>
            <person name="Pangilinan J."/>
            <person name="Lipzen A."/>
            <person name="Amirebrahimi M."/>
            <person name="Yan J."/>
            <person name="Adam C."/>
            <person name="Keymanesh K."/>
            <person name="Ng V."/>
            <person name="Louie K."/>
            <person name="Northen T."/>
            <person name="Drula E."/>
            <person name="Henrissat B."/>
            <person name="Hsieh H.M."/>
            <person name="Youens-Clark K."/>
            <person name="Lutzoni F."/>
            <person name="Miadlikowska J."/>
            <person name="Eastwood D.C."/>
            <person name="Hamelin R.C."/>
            <person name="Grigoriev I.V."/>
            <person name="U'Ren J.M."/>
        </authorList>
    </citation>
    <scope>NUCLEOTIDE SEQUENCE [LARGE SCALE GENOMIC DNA]</scope>
    <source>
        <strain evidence="1 2">CBS 119005</strain>
    </source>
</reference>
<protein>
    <submittedName>
        <fullName evidence="1">HAD-like protein</fullName>
    </submittedName>
</protein>
<organism evidence="1 2">
    <name type="scientific">Hypoxylon rubiginosum</name>
    <dbReference type="NCBI Taxonomy" id="110542"/>
    <lineage>
        <taxon>Eukaryota</taxon>
        <taxon>Fungi</taxon>
        <taxon>Dikarya</taxon>
        <taxon>Ascomycota</taxon>
        <taxon>Pezizomycotina</taxon>
        <taxon>Sordariomycetes</taxon>
        <taxon>Xylariomycetidae</taxon>
        <taxon>Xylariales</taxon>
        <taxon>Hypoxylaceae</taxon>
        <taxon>Hypoxylon</taxon>
    </lineage>
</organism>
<evidence type="ECO:0000313" key="2">
    <source>
        <dbReference type="Proteomes" id="UP001497700"/>
    </source>
</evidence>
<evidence type="ECO:0000313" key="1">
    <source>
        <dbReference type="EMBL" id="KAI4868215.1"/>
    </source>
</evidence>
<comment type="caution">
    <text evidence="1">The sequence shown here is derived from an EMBL/GenBank/DDBJ whole genome shotgun (WGS) entry which is preliminary data.</text>
</comment>
<gene>
    <name evidence="1" type="ORF">F4820DRAFT_153254</name>
</gene>